<accession>A0A397S8C2</accession>
<evidence type="ECO:0000313" key="2">
    <source>
        <dbReference type="EMBL" id="RIA81732.1"/>
    </source>
</evidence>
<protein>
    <submittedName>
        <fullName evidence="2">Tryptophan synthase beta subunit-like PLP-dependent enzyme</fullName>
    </submittedName>
</protein>
<comment type="caution">
    <text evidence="2">The sequence shown here is derived from an EMBL/GenBank/DDBJ whole genome shotgun (WGS) entry which is preliminary data.</text>
</comment>
<dbReference type="EMBL" id="QKYT01000753">
    <property type="protein sequence ID" value="RIA81732.1"/>
    <property type="molecule type" value="Genomic_DNA"/>
</dbReference>
<keyword evidence="3" id="KW-1185">Reference proteome</keyword>
<evidence type="ECO:0000259" key="1">
    <source>
        <dbReference type="Pfam" id="PF00291"/>
    </source>
</evidence>
<reference evidence="2 3" key="1">
    <citation type="submission" date="2018-06" db="EMBL/GenBank/DDBJ databases">
        <title>Comparative genomics reveals the genomic features of Rhizophagus irregularis, R. cerebriforme, R. diaphanum and Gigaspora rosea, and their symbiotic lifestyle signature.</title>
        <authorList>
            <person name="Morin E."/>
            <person name="San Clemente H."/>
            <person name="Chen E.C.H."/>
            <person name="De La Providencia I."/>
            <person name="Hainaut M."/>
            <person name="Kuo A."/>
            <person name="Kohler A."/>
            <person name="Murat C."/>
            <person name="Tang N."/>
            <person name="Roy S."/>
            <person name="Loubradou J."/>
            <person name="Henrissat B."/>
            <person name="Grigoriev I.V."/>
            <person name="Corradi N."/>
            <person name="Roux C."/>
            <person name="Martin F.M."/>
        </authorList>
    </citation>
    <scope>NUCLEOTIDE SEQUENCE [LARGE SCALE GENOMIC DNA]</scope>
    <source>
        <strain evidence="2 3">DAOM 227022</strain>
    </source>
</reference>
<name>A0A397S8C2_9GLOM</name>
<feature type="domain" description="Tryptophan synthase beta chain-like PALP" evidence="1">
    <location>
        <begin position="1"/>
        <end position="135"/>
    </location>
</feature>
<dbReference type="Gene3D" id="3.40.50.1100">
    <property type="match status" value="1"/>
</dbReference>
<organism evidence="2 3">
    <name type="scientific">Glomus cerebriforme</name>
    <dbReference type="NCBI Taxonomy" id="658196"/>
    <lineage>
        <taxon>Eukaryota</taxon>
        <taxon>Fungi</taxon>
        <taxon>Fungi incertae sedis</taxon>
        <taxon>Mucoromycota</taxon>
        <taxon>Glomeromycotina</taxon>
        <taxon>Glomeromycetes</taxon>
        <taxon>Glomerales</taxon>
        <taxon>Glomeraceae</taxon>
        <taxon>Glomus</taxon>
    </lineage>
</organism>
<dbReference type="Pfam" id="PF00291">
    <property type="entry name" value="PALP"/>
    <property type="match status" value="1"/>
</dbReference>
<dbReference type="InterPro" id="IPR001926">
    <property type="entry name" value="TrpB-like_PALP"/>
</dbReference>
<dbReference type="OrthoDB" id="10259545at2759"/>
<dbReference type="InterPro" id="IPR036052">
    <property type="entry name" value="TrpB-like_PALP_sf"/>
</dbReference>
<dbReference type="STRING" id="658196.A0A397S8C2"/>
<dbReference type="PANTHER" id="PTHR10314">
    <property type="entry name" value="CYSTATHIONINE BETA-SYNTHASE"/>
    <property type="match status" value="1"/>
</dbReference>
<dbReference type="Proteomes" id="UP000265703">
    <property type="component" value="Unassembled WGS sequence"/>
</dbReference>
<gene>
    <name evidence="2" type="ORF">C1645_700609</name>
</gene>
<evidence type="ECO:0000313" key="3">
    <source>
        <dbReference type="Proteomes" id="UP000265703"/>
    </source>
</evidence>
<dbReference type="InterPro" id="IPR050214">
    <property type="entry name" value="Cys_Synth/Cystath_Beta-Synth"/>
</dbReference>
<feature type="non-terminal residue" evidence="2">
    <location>
        <position position="1"/>
    </location>
</feature>
<proteinExistence type="predicted"/>
<sequence>GTGGTIAGISRFLKPLIPDLKVILVDPPGSGLYHKVKHNVMYSPYEAEGTRTRHQVDTIIEGVGLNRMTENFNMSTGMIDDAIRVTDEEAVAMARYLAKEEGLFIGSSSAINCVGCVRVAKKLGPGHCIVTILCDSGQRHLTKFW</sequence>
<dbReference type="AlphaFoldDB" id="A0A397S8C2"/>
<dbReference type="SUPFAM" id="SSF53686">
    <property type="entry name" value="Tryptophan synthase beta subunit-like PLP-dependent enzymes"/>
    <property type="match status" value="1"/>
</dbReference>